<dbReference type="RefSeq" id="WP_235816269.1">
    <property type="nucleotide sequence ID" value="NZ_FTOM01000004.1"/>
</dbReference>
<feature type="transmembrane region" description="Helical" evidence="1">
    <location>
        <begin position="290"/>
        <end position="306"/>
    </location>
</feature>
<dbReference type="Gene3D" id="3.40.50.1820">
    <property type="entry name" value="alpha/beta hydrolase"/>
    <property type="match status" value="1"/>
</dbReference>
<feature type="domain" description="AB hydrolase-1" evidence="2">
    <location>
        <begin position="61"/>
        <end position="181"/>
    </location>
</feature>
<dbReference type="AlphaFoldDB" id="A0A1N7LU46"/>
<dbReference type="GO" id="GO:0004177">
    <property type="term" value="F:aminopeptidase activity"/>
    <property type="evidence" value="ECO:0007669"/>
    <property type="project" value="UniProtKB-KW"/>
</dbReference>
<proteinExistence type="predicted"/>
<sequence length="533" mass="56453">MTWRGRLLQLGRLLVALMAAYVIGAAVFHLEAPRQGIAITPVDIAGTPARFYQAEGAGPAPVLVVAHGFAGSERLMQGISLAVARAGYGVLAYDLAGHGRNPNPMSGNLTEVSGATQTLLAELRRVGEKARRLGDGRIAVLGHSMATDIVIRYAEETPDVAATVAVSMFSPAVTAEVPRNLLVVDGEWESRLIAESERVLRLRAGPEAGAGQTYGDPSAGTGRRLALAPNVGHLGVLYSPATQAETVAWLDATFGAAPAGGAWRAGGAPALEAGPAPAMRAPDQVVTNRMGPWITALLSAGIALGWPLARALPRGRKIGAGLSWRQLWPVIVVPMLVTPLLLRVVPTTFLPVIVGDYLAMHFLTFGLLTAAMLWARGVRMPYVPPGKGRRLALASLATVAFGFAALILPSDRYFTSFLPVPARWPFMAVLLAGTLSFFWAVEWATRGRGAARGGYAAMKLAFLVSLGIAVALDFERLMFLAMIVPVVVAWFIIYGMISGWVYRRTGHPFVGATANAIAFAWAIGVTFPFLAGH</sequence>
<evidence type="ECO:0000313" key="4">
    <source>
        <dbReference type="Proteomes" id="UP000186098"/>
    </source>
</evidence>
<evidence type="ECO:0000313" key="3">
    <source>
        <dbReference type="EMBL" id="SIS77378.1"/>
    </source>
</evidence>
<protein>
    <submittedName>
        <fullName evidence="3">Serine aminopeptidase, S33</fullName>
    </submittedName>
</protein>
<feature type="transmembrane region" description="Helical" evidence="1">
    <location>
        <begin position="422"/>
        <end position="441"/>
    </location>
</feature>
<organism evidence="3 4">
    <name type="scientific">Phaeovulum vinaykumarii</name>
    <dbReference type="NCBI Taxonomy" id="407234"/>
    <lineage>
        <taxon>Bacteria</taxon>
        <taxon>Pseudomonadati</taxon>
        <taxon>Pseudomonadota</taxon>
        <taxon>Alphaproteobacteria</taxon>
        <taxon>Rhodobacterales</taxon>
        <taxon>Paracoccaceae</taxon>
        <taxon>Phaeovulum</taxon>
    </lineage>
</organism>
<evidence type="ECO:0000256" key="1">
    <source>
        <dbReference type="SAM" id="Phobius"/>
    </source>
</evidence>
<reference evidence="4" key="1">
    <citation type="submission" date="2017-01" db="EMBL/GenBank/DDBJ databases">
        <authorList>
            <person name="Varghese N."/>
            <person name="Submissions S."/>
        </authorList>
    </citation>
    <scope>NUCLEOTIDE SEQUENCE [LARGE SCALE GENOMIC DNA]</scope>
    <source>
        <strain evidence="4">DSM 18714</strain>
    </source>
</reference>
<dbReference type="EMBL" id="FTOM01000004">
    <property type="protein sequence ID" value="SIS77378.1"/>
    <property type="molecule type" value="Genomic_DNA"/>
</dbReference>
<gene>
    <name evidence="3" type="ORF">SAMN05421795_104123</name>
</gene>
<evidence type="ECO:0000259" key="2">
    <source>
        <dbReference type="Pfam" id="PF00561"/>
    </source>
</evidence>
<feature type="transmembrane region" description="Helical" evidence="1">
    <location>
        <begin position="453"/>
        <end position="472"/>
    </location>
</feature>
<keyword evidence="3" id="KW-0031">Aminopeptidase</keyword>
<feature type="transmembrane region" description="Helical" evidence="1">
    <location>
        <begin position="509"/>
        <end position="531"/>
    </location>
</feature>
<keyword evidence="1" id="KW-0472">Membrane</keyword>
<name>A0A1N7LU46_9RHOB</name>
<dbReference type="InterPro" id="IPR000073">
    <property type="entry name" value="AB_hydrolase_1"/>
</dbReference>
<keyword evidence="3" id="KW-0645">Protease</keyword>
<feature type="transmembrane region" description="Helical" evidence="1">
    <location>
        <begin position="478"/>
        <end position="497"/>
    </location>
</feature>
<feature type="transmembrane region" description="Helical" evidence="1">
    <location>
        <begin position="390"/>
        <end position="410"/>
    </location>
</feature>
<keyword evidence="4" id="KW-1185">Reference proteome</keyword>
<keyword evidence="1" id="KW-0812">Transmembrane</keyword>
<feature type="transmembrane region" description="Helical" evidence="1">
    <location>
        <begin position="327"/>
        <end position="345"/>
    </location>
</feature>
<feature type="transmembrane region" description="Helical" evidence="1">
    <location>
        <begin position="357"/>
        <end position="378"/>
    </location>
</feature>
<keyword evidence="3" id="KW-0378">Hydrolase</keyword>
<dbReference type="InterPro" id="IPR029058">
    <property type="entry name" value="AB_hydrolase_fold"/>
</dbReference>
<dbReference type="SUPFAM" id="SSF53474">
    <property type="entry name" value="alpha/beta-Hydrolases"/>
    <property type="match status" value="1"/>
</dbReference>
<keyword evidence="1" id="KW-1133">Transmembrane helix</keyword>
<dbReference type="STRING" id="407234.SAMN05421795_104123"/>
<dbReference type="Proteomes" id="UP000186098">
    <property type="component" value="Unassembled WGS sequence"/>
</dbReference>
<dbReference type="Pfam" id="PF00561">
    <property type="entry name" value="Abhydrolase_1"/>
    <property type="match status" value="1"/>
</dbReference>
<accession>A0A1N7LU46</accession>